<reference evidence="1" key="1">
    <citation type="journal article" date="2015" name="Nature">
        <title>Complex archaea that bridge the gap between prokaryotes and eukaryotes.</title>
        <authorList>
            <person name="Spang A."/>
            <person name="Saw J.H."/>
            <person name="Jorgensen S.L."/>
            <person name="Zaremba-Niedzwiedzka K."/>
            <person name="Martijn J."/>
            <person name="Lind A.E."/>
            <person name="van Eijk R."/>
            <person name="Schleper C."/>
            <person name="Guy L."/>
            <person name="Ettema T.J."/>
        </authorList>
    </citation>
    <scope>NUCLEOTIDE SEQUENCE</scope>
</reference>
<dbReference type="AlphaFoldDB" id="A0A0F9GR72"/>
<dbReference type="EMBL" id="LAZR01017242">
    <property type="protein sequence ID" value="KKM01245.1"/>
    <property type="molecule type" value="Genomic_DNA"/>
</dbReference>
<evidence type="ECO:0008006" key="2">
    <source>
        <dbReference type="Google" id="ProtNLM"/>
    </source>
</evidence>
<name>A0A0F9GR72_9ZZZZ</name>
<feature type="non-terminal residue" evidence="1">
    <location>
        <position position="1"/>
    </location>
</feature>
<comment type="caution">
    <text evidence="1">The sequence shown here is derived from an EMBL/GenBank/DDBJ whole genome shotgun (WGS) entry which is preliminary data.</text>
</comment>
<protein>
    <recommendedName>
        <fullName evidence="2">Thioredoxin-like fold domain-containing protein</fullName>
    </recommendedName>
</protein>
<evidence type="ECO:0000313" key="1">
    <source>
        <dbReference type="EMBL" id="KKM01245.1"/>
    </source>
</evidence>
<sequence>GKIVIDLFWNRFCLTSDVEAQRVRDVSSEFGNDVILNEFSAVDQRILQQYGISRRIYVNGKIIDVGPEIEKTKLREAIKNALNKLD</sequence>
<proteinExistence type="predicted"/>
<accession>A0A0F9GR72</accession>
<gene>
    <name evidence="1" type="ORF">LCGC14_1796380</name>
</gene>
<organism evidence="1">
    <name type="scientific">marine sediment metagenome</name>
    <dbReference type="NCBI Taxonomy" id="412755"/>
    <lineage>
        <taxon>unclassified sequences</taxon>
        <taxon>metagenomes</taxon>
        <taxon>ecological metagenomes</taxon>
    </lineage>
</organism>